<feature type="domain" description="Glucose-methanol-choline oxidoreductase C-terminal" evidence="1">
    <location>
        <begin position="1"/>
        <end position="47"/>
    </location>
</feature>
<evidence type="ECO:0000313" key="3">
    <source>
        <dbReference type="Proteomes" id="UP000708208"/>
    </source>
</evidence>
<name>A0A8J2PN61_9HEXA</name>
<accession>A0A8J2PN61</accession>
<comment type="caution">
    <text evidence="2">The sequence shown here is derived from an EMBL/GenBank/DDBJ whole genome shotgun (WGS) entry which is preliminary data.</text>
</comment>
<dbReference type="InterPro" id="IPR007867">
    <property type="entry name" value="GMC_OxRtase_C"/>
</dbReference>
<evidence type="ECO:0000259" key="1">
    <source>
        <dbReference type="Pfam" id="PF05199"/>
    </source>
</evidence>
<sequence>MGKVSDKKTVVDSQLRVLNTIGLRVADNSIQPVIVNANTNAPAILIGEKAADFIRDFWFQQYQVYCLLISYLLGTGLLQSSYTRSHQAVNSSRLT</sequence>
<dbReference type="Pfam" id="PF05199">
    <property type="entry name" value="GMC_oxred_C"/>
    <property type="match status" value="1"/>
</dbReference>
<proteinExistence type="predicted"/>
<evidence type="ECO:0000313" key="2">
    <source>
        <dbReference type="EMBL" id="CAG7827383.1"/>
    </source>
</evidence>
<dbReference type="Proteomes" id="UP000708208">
    <property type="component" value="Unassembled WGS sequence"/>
</dbReference>
<dbReference type="PANTHER" id="PTHR11552:SF227">
    <property type="entry name" value="GLUCOSE DEHYDROGENASE [FAD, QUINONE]-LIKE PROTEIN"/>
    <property type="match status" value="1"/>
</dbReference>
<feature type="non-terminal residue" evidence="2">
    <location>
        <position position="1"/>
    </location>
</feature>
<dbReference type="EMBL" id="CAJVCH010543312">
    <property type="protein sequence ID" value="CAG7827383.1"/>
    <property type="molecule type" value="Genomic_DNA"/>
</dbReference>
<keyword evidence="3" id="KW-1185">Reference proteome</keyword>
<reference evidence="2" key="1">
    <citation type="submission" date="2021-06" db="EMBL/GenBank/DDBJ databases">
        <authorList>
            <person name="Hodson N. C."/>
            <person name="Mongue J. A."/>
            <person name="Jaron S. K."/>
        </authorList>
    </citation>
    <scope>NUCLEOTIDE SEQUENCE</scope>
</reference>
<organism evidence="2 3">
    <name type="scientific">Allacma fusca</name>
    <dbReference type="NCBI Taxonomy" id="39272"/>
    <lineage>
        <taxon>Eukaryota</taxon>
        <taxon>Metazoa</taxon>
        <taxon>Ecdysozoa</taxon>
        <taxon>Arthropoda</taxon>
        <taxon>Hexapoda</taxon>
        <taxon>Collembola</taxon>
        <taxon>Symphypleona</taxon>
        <taxon>Sminthuridae</taxon>
        <taxon>Allacma</taxon>
    </lineage>
</organism>
<gene>
    <name evidence="2" type="ORF">AFUS01_LOCUS37374</name>
</gene>
<dbReference type="GO" id="GO:0016614">
    <property type="term" value="F:oxidoreductase activity, acting on CH-OH group of donors"/>
    <property type="evidence" value="ECO:0007669"/>
    <property type="project" value="InterPro"/>
</dbReference>
<dbReference type="PANTHER" id="PTHR11552">
    <property type="entry name" value="GLUCOSE-METHANOL-CHOLINE GMC OXIDOREDUCTASE"/>
    <property type="match status" value="1"/>
</dbReference>
<dbReference type="OrthoDB" id="269227at2759"/>
<protein>
    <recommendedName>
        <fullName evidence="1">Glucose-methanol-choline oxidoreductase C-terminal domain-containing protein</fullName>
    </recommendedName>
</protein>
<dbReference type="InterPro" id="IPR012132">
    <property type="entry name" value="GMC_OxRdtase"/>
</dbReference>
<dbReference type="AlphaFoldDB" id="A0A8J2PN61"/>
<dbReference type="GO" id="GO:0050660">
    <property type="term" value="F:flavin adenine dinucleotide binding"/>
    <property type="evidence" value="ECO:0007669"/>
    <property type="project" value="InterPro"/>
</dbReference>